<evidence type="ECO:0000313" key="2">
    <source>
        <dbReference type="Proteomes" id="UP000287651"/>
    </source>
</evidence>
<reference evidence="1 2" key="1">
    <citation type="journal article" date="2014" name="Agronomy (Basel)">
        <title>A Draft Genome Sequence for Ensete ventricosum, the Drought-Tolerant Tree Against Hunger.</title>
        <authorList>
            <person name="Harrison J."/>
            <person name="Moore K.A."/>
            <person name="Paszkiewicz K."/>
            <person name="Jones T."/>
            <person name="Grant M."/>
            <person name="Ambacheew D."/>
            <person name="Muzemil S."/>
            <person name="Studholme D.J."/>
        </authorList>
    </citation>
    <scope>NUCLEOTIDE SEQUENCE [LARGE SCALE GENOMIC DNA]</scope>
</reference>
<feature type="non-terminal residue" evidence="1">
    <location>
        <position position="1"/>
    </location>
</feature>
<name>A0A426WZ31_ENSVE</name>
<gene>
    <name evidence="1" type="ORF">B296_00050140</name>
</gene>
<accession>A0A426WZ31</accession>
<protein>
    <submittedName>
        <fullName evidence="1">Uncharacterized protein</fullName>
    </submittedName>
</protein>
<organism evidence="1 2">
    <name type="scientific">Ensete ventricosum</name>
    <name type="common">Abyssinian banana</name>
    <name type="synonym">Musa ensete</name>
    <dbReference type="NCBI Taxonomy" id="4639"/>
    <lineage>
        <taxon>Eukaryota</taxon>
        <taxon>Viridiplantae</taxon>
        <taxon>Streptophyta</taxon>
        <taxon>Embryophyta</taxon>
        <taxon>Tracheophyta</taxon>
        <taxon>Spermatophyta</taxon>
        <taxon>Magnoliopsida</taxon>
        <taxon>Liliopsida</taxon>
        <taxon>Zingiberales</taxon>
        <taxon>Musaceae</taxon>
        <taxon>Ensete</taxon>
    </lineage>
</organism>
<dbReference type="AlphaFoldDB" id="A0A426WZ31"/>
<proteinExistence type="predicted"/>
<comment type="caution">
    <text evidence="1">The sequence shown here is derived from an EMBL/GenBank/DDBJ whole genome shotgun (WGS) entry which is preliminary data.</text>
</comment>
<evidence type="ECO:0000313" key="1">
    <source>
        <dbReference type="EMBL" id="RRT32102.1"/>
    </source>
</evidence>
<sequence length="80" mass="8402">GKQPLAVWSLAAGGASAPRRPSCWRCARNRSPACLRAAAPTGGRPLVVGPWLQSAWPWVASPIWGLATAGRPSTSSQRLL</sequence>
<dbReference type="EMBL" id="AMZH03033901">
    <property type="protein sequence ID" value="RRT32102.1"/>
    <property type="molecule type" value="Genomic_DNA"/>
</dbReference>
<dbReference type="Proteomes" id="UP000287651">
    <property type="component" value="Unassembled WGS sequence"/>
</dbReference>